<dbReference type="Gene3D" id="2.40.30.170">
    <property type="match status" value="1"/>
</dbReference>
<dbReference type="Pfam" id="PF25967">
    <property type="entry name" value="RND-MFP_C"/>
    <property type="match status" value="1"/>
</dbReference>
<comment type="caution">
    <text evidence="5">The sequence shown here is derived from an EMBL/GenBank/DDBJ whole genome shotgun (WGS) entry which is preliminary data.</text>
</comment>
<dbReference type="RefSeq" id="WP_284258075.1">
    <property type="nucleotide sequence ID" value="NZ_BSOS01000065.1"/>
</dbReference>
<dbReference type="Pfam" id="PF25954">
    <property type="entry name" value="Beta-barrel_RND_2"/>
    <property type="match status" value="1"/>
</dbReference>
<sequence length="381" mass="40211">MSKAPNLTRRMIIVLASVGILFFLVFGYGTFRSIMIAKFLAGFANQVQTVATITAAPSSWQPELSSVGSVTAVNGTQISAELPGIVESIHFQSGMDVPAGAPLVTLRANNDPAVLAQLQAAAALAKITYERDVKQFQAKAVAQAQVDTDRANLAAAQAQVQGEQALIAEKTIRAPFAGRLGIRLVDPGQYLTAGAPIVTLQQLNPVYVDFYLPQQALAQVNAGQDVQVMVDAYPGQVFAGKISAVDAAVDTASRNVHVRAVLPNDKLALRPGMFATVKVSVGMPQDYITLPQTAITYNPYGDTVFVVSHETSQAGKDELAVHEQFVTTGDTRGDQVAVTGGLKLGDVVVSAGQLKLRNGSLVAINNSVQPPNDPNPNPPNE</sequence>
<evidence type="ECO:0000259" key="3">
    <source>
        <dbReference type="Pfam" id="PF25954"/>
    </source>
</evidence>
<feature type="transmembrane region" description="Helical" evidence="2">
    <location>
        <begin position="12"/>
        <end position="31"/>
    </location>
</feature>
<accession>A0ABQ6A4E8</accession>
<evidence type="ECO:0000256" key="2">
    <source>
        <dbReference type="SAM" id="Phobius"/>
    </source>
</evidence>
<name>A0ABQ6A4E8_9PROT</name>
<feature type="domain" description="Multidrug resistance protein MdtA-like C-terminal permuted SH3" evidence="4">
    <location>
        <begin position="288"/>
        <end position="350"/>
    </location>
</feature>
<dbReference type="SUPFAM" id="SSF111369">
    <property type="entry name" value="HlyD-like secretion proteins"/>
    <property type="match status" value="1"/>
</dbReference>
<proteinExistence type="inferred from homology"/>
<dbReference type="Gene3D" id="2.40.420.20">
    <property type="match status" value="1"/>
</dbReference>
<dbReference type="PANTHER" id="PTHR30469:SF11">
    <property type="entry name" value="BLL4320 PROTEIN"/>
    <property type="match status" value="1"/>
</dbReference>
<protein>
    <submittedName>
        <fullName evidence="5">MexH family multidrug efflux RND transporter periplasmic adaptor subunit</fullName>
    </submittedName>
</protein>
<dbReference type="InterPro" id="IPR058792">
    <property type="entry name" value="Beta-barrel_RND_2"/>
</dbReference>
<dbReference type="InterPro" id="IPR058627">
    <property type="entry name" value="MdtA-like_C"/>
</dbReference>
<keyword evidence="6" id="KW-1185">Reference proteome</keyword>
<dbReference type="Gene3D" id="1.10.287.470">
    <property type="entry name" value="Helix hairpin bin"/>
    <property type="match status" value="1"/>
</dbReference>
<keyword evidence="2" id="KW-0812">Transmembrane</keyword>
<dbReference type="EMBL" id="BSOS01000065">
    <property type="protein sequence ID" value="GLR67344.1"/>
    <property type="molecule type" value="Genomic_DNA"/>
</dbReference>
<evidence type="ECO:0000313" key="5">
    <source>
        <dbReference type="EMBL" id="GLR67344.1"/>
    </source>
</evidence>
<dbReference type="PANTHER" id="PTHR30469">
    <property type="entry name" value="MULTIDRUG RESISTANCE PROTEIN MDTA"/>
    <property type="match status" value="1"/>
</dbReference>
<keyword evidence="2" id="KW-0472">Membrane</keyword>
<feature type="domain" description="CusB-like beta-barrel" evidence="3">
    <location>
        <begin position="205"/>
        <end position="280"/>
    </location>
</feature>
<evidence type="ECO:0000313" key="6">
    <source>
        <dbReference type="Proteomes" id="UP001156641"/>
    </source>
</evidence>
<reference evidence="6" key="1">
    <citation type="journal article" date="2019" name="Int. J. Syst. Evol. Microbiol.">
        <title>The Global Catalogue of Microorganisms (GCM) 10K type strain sequencing project: providing services to taxonomists for standard genome sequencing and annotation.</title>
        <authorList>
            <consortium name="The Broad Institute Genomics Platform"/>
            <consortium name="The Broad Institute Genome Sequencing Center for Infectious Disease"/>
            <person name="Wu L."/>
            <person name="Ma J."/>
        </authorList>
    </citation>
    <scope>NUCLEOTIDE SEQUENCE [LARGE SCALE GENOMIC DNA]</scope>
    <source>
        <strain evidence="6">NBRC 112502</strain>
    </source>
</reference>
<dbReference type="InterPro" id="IPR006143">
    <property type="entry name" value="RND_pump_MFP"/>
</dbReference>
<dbReference type="Proteomes" id="UP001156641">
    <property type="component" value="Unassembled WGS sequence"/>
</dbReference>
<evidence type="ECO:0000256" key="1">
    <source>
        <dbReference type="ARBA" id="ARBA00009477"/>
    </source>
</evidence>
<organism evidence="5 6">
    <name type="scientific">Acidocella aquatica</name>
    <dbReference type="NCBI Taxonomy" id="1922313"/>
    <lineage>
        <taxon>Bacteria</taxon>
        <taxon>Pseudomonadati</taxon>
        <taxon>Pseudomonadota</taxon>
        <taxon>Alphaproteobacteria</taxon>
        <taxon>Acetobacterales</taxon>
        <taxon>Acidocellaceae</taxon>
        <taxon>Acidocella</taxon>
    </lineage>
</organism>
<comment type="similarity">
    <text evidence="1">Belongs to the membrane fusion protein (MFP) (TC 8.A.1) family.</text>
</comment>
<keyword evidence="2" id="KW-1133">Transmembrane helix</keyword>
<dbReference type="NCBIfam" id="TIGR01730">
    <property type="entry name" value="RND_mfp"/>
    <property type="match status" value="1"/>
</dbReference>
<dbReference type="Gene3D" id="2.40.50.100">
    <property type="match status" value="1"/>
</dbReference>
<evidence type="ECO:0000259" key="4">
    <source>
        <dbReference type="Pfam" id="PF25967"/>
    </source>
</evidence>
<gene>
    <name evidence="5" type="ORF">GCM10010909_20250</name>
</gene>